<evidence type="ECO:0000256" key="4">
    <source>
        <dbReference type="ARBA" id="ARBA00022544"/>
    </source>
</evidence>
<evidence type="ECO:0000256" key="1">
    <source>
        <dbReference type="ARBA" id="ARBA00004141"/>
    </source>
</evidence>
<dbReference type="NCBIfam" id="TIGR00912">
    <property type="entry name" value="2A0309"/>
    <property type="match status" value="1"/>
</dbReference>
<dbReference type="GO" id="GO:0016020">
    <property type="term" value="C:membrane"/>
    <property type="evidence" value="ECO:0007669"/>
    <property type="project" value="UniProtKB-SubCell"/>
</dbReference>
<accession>A0A928KYQ3</accession>
<proteinExistence type="inferred from homology"/>
<dbReference type="PANTHER" id="PTHR34975">
    <property type="entry name" value="SPORE GERMINATION PROTEIN A2"/>
    <property type="match status" value="1"/>
</dbReference>
<feature type="transmembrane region" description="Helical" evidence="9">
    <location>
        <begin position="12"/>
        <end position="34"/>
    </location>
</feature>
<feature type="transmembrane region" description="Helical" evidence="9">
    <location>
        <begin position="336"/>
        <end position="356"/>
    </location>
</feature>
<feature type="transmembrane region" description="Helical" evidence="9">
    <location>
        <begin position="119"/>
        <end position="138"/>
    </location>
</feature>
<feature type="transmembrane region" description="Helical" evidence="9">
    <location>
        <begin position="40"/>
        <end position="60"/>
    </location>
</feature>
<evidence type="ECO:0000313" key="11">
    <source>
        <dbReference type="Proteomes" id="UP000754750"/>
    </source>
</evidence>
<dbReference type="GO" id="GO:0009847">
    <property type="term" value="P:spore germination"/>
    <property type="evidence" value="ECO:0007669"/>
    <property type="project" value="InterPro"/>
</dbReference>
<keyword evidence="5 9" id="KW-0812">Transmembrane</keyword>
<comment type="caution">
    <text evidence="10">The sequence shown here is derived from an EMBL/GenBank/DDBJ whole genome shotgun (WGS) entry which is preliminary data.</text>
</comment>
<evidence type="ECO:0000256" key="2">
    <source>
        <dbReference type="ARBA" id="ARBA00007998"/>
    </source>
</evidence>
<feature type="region of interest" description="Disordered" evidence="8">
    <location>
        <begin position="365"/>
        <end position="432"/>
    </location>
</feature>
<evidence type="ECO:0000256" key="7">
    <source>
        <dbReference type="ARBA" id="ARBA00023136"/>
    </source>
</evidence>
<dbReference type="Proteomes" id="UP000754750">
    <property type="component" value="Unassembled WGS sequence"/>
</dbReference>
<organism evidence="10 11">
    <name type="scientific">Faecalispora sporosphaeroides</name>
    <dbReference type="NCBI Taxonomy" id="1549"/>
    <lineage>
        <taxon>Bacteria</taxon>
        <taxon>Bacillati</taxon>
        <taxon>Bacillota</taxon>
        <taxon>Clostridia</taxon>
        <taxon>Eubacteriales</taxon>
        <taxon>Oscillospiraceae</taxon>
        <taxon>Faecalispora</taxon>
    </lineage>
</organism>
<feature type="transmembrane region" description="Helical" evidence="9">
    <location>
        <begin position="80"/>
        <end position="99"/>
    </location>
</feature>
<evidence type="ECO:0000256" key="9">
    <source>
        <dbReference type="SAM" id="Phobius"/>
    </source>
</evidence>
<name>A0A928KYQ3_9FIRM</name>
<feature type="compositionally biased region" description="Low complexity" evidence="8">
    <location>
        <begin position="368"/>
        <end position="398"/>
    </location>
</feature>
<gene>
    <name evidence="10" type="ORF">E7512_09900</name>
</gene>
<keyword evidence="7 9" id="KW-0472">Membrane</keyword>
<keyword evidence="6 9" id="KW-1133">Transmembrane helix</keyword>
<evidence type="ECO:0000313" key="10">
    <source>
        <dbReference type="EMBL" id="MBE6833877.1"/>
    </source>
</evidence>
<dbReference type="AlphaFoldDB" id="A0A928KYQ3"/>
<feature type="transmembrane region" description="Helical" evidence="9">
    <location>
        <begin position="270"/>
        <end position="295"/>
    </location>
</feature>
<reference evidence="10" key="1">
    <citation type="submission" date="2019-04" db="EMBL/GenBank/DDBJ databases">
        <title>Evolution of Biomass-Degrading Anaerobic Consortia Revealed by Metagenomics.</title>
        <authorList>
            <person name="Peng X."/>
        </authorList>
    </citation>
    <scope>NUCLEOTIDE SEQUENCE</scope>
    <source>
        <strain evidence="10">SIG551</strain>
    </source>
</reference>
<feature type="transmembrane region" description="Helical" evidence="9">
    <location>
        <begin position="215"/>
        <end position="235"/>
    </location>
</feature>
<feature type="transmembrane region" description="Helical" evidence="9">
    <location>
        <begin position="307"/>
        <end position="324"/>
    </location>
</feature>
<comment type="subcellular location">
    <subcellularLocation>
        <location evidence="1">Membrane</location>
        <topology evidence="1">Multi-pass membrane protein</topology>
    </subcellularLocation>
</comment>
<feature type="transmembrane region" description="Helical" evidence="9">
    <location>
        <begin position="184"/>
        <end position="203"/>
    </location>
</feature>
<dbReference type="EMBL" id="SVNY01000004">
    <property type="protein sequence ID" value="MBE6833877.1"/>
    <property type="molecule type" value="Genomic_DNA"/>
</dbReference>
<keyword evidence="4" id="KW-0309">Germination</keyword>
<feature type="compositionally biased region" description="Polar residues" evidence="8">
    <location>
        <begin position="408"/>
        <end position="421"/>
    </location>
</feature>
<dbReference type="InterPro" id="IPR004761">
    <property type="entry name" value="Spore_GerAB"/>
</dbReference>
<evidence type="ECO:0000256" key="5">
    <source>
        <dbReference type="ARBA" id="ARBA00022692"/>
    </source>
</evidence>
<dbReference type="Pfam" id="PF03845">
    <property type="entry name" value="Spore_permease"/>
    <property type="match status" value="1"/>
</dbReference>
<protein>
    <submittedName>
        <fullName evidence="10">Spore gernimation protein</fullName>
    </submittedName>
</protein>
<dbReference type="RefSeq" id="WP_326840557.1">
    <property type="nucleotide sequence ID" value="NZ_JBKWRC010000007.1"/>
</dbReference>
<evidence type="ECO:0000256" key="8">
    <source>
        <dbReference type="SAM" id="MobiDB-lite"/>
    </source>
</evidence>
<feature type="transmembrane region" description="Helical" evidence="9">
    <location>
        <begin position="145"/>
        <end position="164"/>
    </location>
</feature>
<comment type="similarity">
    <text evidence="2">Belongs to the amino acid-polyamine-organocation (APC) superfamily. Spore germination protein (SGP) (TC 2.A.3.9) family.</text>
</comment>
<evidence type="ECO:0000256" key="6">
    <source>
        <dbReference type="ARBA" id="ARBA00022989"/>
    </source>
</evidence>
<evidence type="ECO:0000256" key="3">
    <source>
        <dbReference type="ARBA" id="ARBA00022448"/>
    </source>
</evidence>
<sequence>MKPESKKVHGLDFMFAVACYIQSSSLLSSFFVSITRQDSWIIVLFALIICCPLAWIYARLVESFPTKNLFGILQTVYGKYLGGFFCGLYVLFFFILTSLNLIDLSEFVKSTIMPQTPLVVLSFTFLLTSAWAVFVGGLRQMVKYGFLMTMICLLIVIATILLSLNLMDFENFLPVMDLKPKKYIQATNIVVTIPFAEIIIFLMTTNHVQSGKRGFFPIILGGIAIGCITILLVIMRDIAVLGNAISLFSLPSFETLRMVSVTQTLSRMEIVFAFILIALLFFKVTWLYYVTVISAKQFLRFQDHRRLILLIGASAITSSFILYPNFLVHNESGQKIIPLVWPIFEIILPLVTLIIAKFRGMTRKRQTGSENQNSSSASKSAAASPSGSQSPSGTGKPSLPTDSKEQSGSKFQSNAGTSSGTGQHGDLRSQSV</sequence>
<keyword evidence="3" id="KW-0813">Transport</keyword>
<dbReference type="PANTHER" id="PTHR34975:SF2">
    <property type="entry name" value="SPORE GERMINATION PROTEIN A2"/>
    <property type="match status" value="1"/>
</dbReference>